<protein>
    <submittedName>
        <fullName evidence="2">Uncharacterized protein</fullName>
    </submittedName>
</protein>
<evidence type="ECO:0000313" key="2">
    <source>
        <dbReference type="EMBL" id="CAB4166175.1"/>
    </source>
</evidence>
<feature type="compositionally biased region" description="Basic and acidic residues" evidence="1">
    <location>
        <begin position="25"/>
        <end position="39"/>
    </location>
</feature>
<sequence length="261" mass="30122">MNKQTPSAGDNIWDDATDTAASVKPDAKPNKLKKPEPVPVERDFDIDGLMTDFPTAKDLERFVYDETGVVLNLKGRANKLKYQVAMDTLNGAPVDQRYIGRDNPYLEKTDLVPEDPMKTLPPRDTGIPERDQLQNEFFTAFVPHSDPEYHAQGRKMHCTFKKYKNGMITYEVLGPIEPRPFGEKIDKWGKVRPEIIRWVDPRTGEQIVQRSDGTLTPIGRRLRAMMQTMRYNNTNQWVRYVDRDFISLDHKAAINPWDLDE</sequence>
<feature type="region of interest" description="Disordered" evidence="1">
    <location>
        <begin position="1"/>
        <end position="39"/>
    </location>
</feature>
<name>A0A6J5PAR7_9CAUD</name>
<evidence type="ECO:0000256" key="1">
    <source>
        <dbReference type="SAM" id="MobiDB-lite"/>
    </source>
</evidence>
<proteinExistence type="predicted"/>
<dbReference type="EMBL" id="LR796784">
    <property type="protein sequence ID" value="CAB4166175.1"/>
    <property type="molecule type" value="Genomic_DNA"/>
</dbReference>
<accession>A0A6J5PAR7</accession>
<gene>
    <name evidence="2" type="ORF">UFOVP841_26</name>
</gene>
<reference evidence="2" key="1">
    <citation type="submission" date="2020-04" db="EMBL/GenBank/DDBJ databases">
        <authorList>
            <person name="Chiriac C."/>
            <person name="Salcher M."/>
            <person name="Ghai R."/>
            <person name="Kavagutti S V."/>
        </authorList>
    </citation>
    <scope>NUCLEOTIDE SEQUENCE</scope>
</reference>
<organism evidence="2">
    <name type="scientific">uncultured Caudovirales phage</name>
    <dbReference type="NCBI Taxonomy" id="2100421"/>
    <lineage>
        <taxon>Viruses</taxon>
        <taxon>Duplodnaviria</taxon>
        <taxon>Heunggongvirae</taxon>
        <taxon>Uroviricota</taxon>
        <taxon>Caudoviricetes</taxon>
        <taxon>Peduoviridae</taxon>
        <taxon>Maltschvirus</taxon>
        <taxon>Maltschvirus maltsch</taxon>
    </lineage>
</organism>